<dbReference type="AlphaFoldDB" id="E1QK93"/>
<comment type="similarity">
    <text evidence="2">Belongs to the UPF0014 family.</text>
</comment>
<feature type="transmembrane region" description="Helical" evidence="6">
    <location>
        <begin position="224"/>
        <end position="245"/>
    </location>
</feature>
<gene>
    <name evidence="7" type="ordered locus">Deba_2632</name>
</gene>
<feature type="transmembrane region" description="Helical" evidence="6">
    <location>
        <begin position="95"/>
        <end position="115"/>
    </location>
</feature>
<organism evidence="7 8">
    <name type="scientific">Desulfarculus baarsii (strain ATCC 33931 / DSM 2075 / LMG 7858 / VKM B-1802 / 2st14)</name>
    <dbReference type="NCBI Taxonomy" id="644282"/>
    <lineage>
        <taxon>Bacteria</taxon>
        <taxon>Pseudomonadati</taxon>
        <taxon>Thermodesulfobacteriota</taxon>
        <taxon>Desulfarculia</taxon>
        <taxon>Desulfarculales</taxon>
        <taxon>Desulfarculaceae</taxon>
        <taxon>Desulfarculus</taxon>
    </lineage>
</organism>
<accession>E1QK93</accession>
<evidence type="ECO:0000256" key="3">
    <source>
        <dbReference type="ARBA" id="ARBA00022692"/>
    </source>
</evidence>
<evidence type="ECO:0000256" key="2">
    <source>
        <dbReference type="ARBA" id="ARBA00005268"/>
    </source>
</evidence>
<dbReference type="HOGENOM" id="CLU_076147_1_1_7"/>
<dbReference type="eggNOG" id="COG0390">
    <property type="taxonomic scope" value="Bacteria"/>
</dbReference>
<dbReference type="PANTHER" id="PTHR30028:SF0">
    <property type="entry name" value="PROTEIN ALUMINUM SENSITIVE 3"/>
    <property type="match status" value="1"/>
</dbReference>
<sequence>MVGVADIGPVQLALAVGFVLLAGGVSLALGLGLARDVFWGTARTFAQLFLMGYLLVYIFRLDAPLLVLAVFGAMIFFAARIVVGRVKGKGPKVFGPVLGSMLLSYMVVTYLVTAVVVEAEPWWQPRYFIPLGGMVVGNSMNATALALERLFGEVARRRNEIEAWLGLGATPAEATAEIFAASVRAGMIPSINSMMGVGVVFLPGMMTGQILAGADPLVSIKYQIVVMLMLVGSTTISSVLGVYLARRRLFNAADQLI</sequence>
<evidence type="ECO:0000256" key="4">
    <source>
        <dbReference type="ARBA" id="ARBA00022989"/>
    </source>
</evidence>
<feature type="transmembrane region" description="Helical" evidence="6">
    <location>
        <begin position="65"/>
        <end position="83"/>
    </location>
</feature>
<reference evidence="7 8" key="1">
    <citation type="journal article" date="2010" name="Stand. Genomic Sci.">
        <title>Complete genome sequence of Desulfarculus baarsii type strain (2st14).</title>
        <authorList>
            <person name="Sun H."/>
            <person name="Spring S."/>
            <person name="Lapidus A."/>
            <person name="Davenport K."/>
            <person name="Del Rio T.G."/>
            <person name="Tice H."/>
            <person name="Nolan M."/>
            <person name="Copeland A."/>
            <person name="Cheng J.F."/>
            <person name="Lucas S."/>
            <person name="Tapia R."/>
            <person name="Goodwin L."/>
            <person name="Pitluck S."/>
            <person name="Ivanova N."/>
            <person name="Pagani I."/>
            <person name="Mavromatis K."/>
            <person name="Ovchinnikova G."/>
            <person name="Pati A."/>
            <person name="Chen A."/>
            <person name="Palaniappan K."/>
            <person name="Hauser L."/>
            <person name="Chang Y.J."/>
            <person name="Jeffries C.D."/>
            <person name="Detter J.C."/>
            <person name="Han C."/>
            <person name="Rohde M."/>
            <person name="Brambilla E."/>
            <person name="Goker M."/>
            <person name="Woyke T."/>
            <person name="Bristow J."/>
            <person name="Eisen J.A."/>
            <person name="Markowitz V."/>
            <person name="Hugenholtz P."/>
            <person name="Kyrpides N.C."/>
            <person name="Klenk H.P."/>
            <person name="Land M."/>
        </authorList>
    </citation>
    <scope>NUCLEOTIDE SEQUENCE [LARGE SCALE GENOMIC DNA]</scope>
    <source>
        <strain evidence="8">ATCC 33931 / DSM 2075 / LMG 7858 / VKM B-1802 / 2st14</strain>
    </source>
</reference>
<dbReference type="Pfam" id="PF03649">
    <property type="entry name" value="UPF0014"/>
    <property type="match status" value="1"/>
</dbReference>
<comment type="subcellular location">
    <subcellularLocation>
        <location evidence="1">Membrane</location>
        <topology evidence="1">Multi-pass membrane protein</topology>
    </subcellularLocation>
</comment>
<dbReference type="Proteomes" id="UP000009047">
    <property type="component" value="Chromosome"/>
</dbReference>
<keyword evidence="3 6" id="KW-0812">Transmembrane</keyword>
<feature type="transmembrane region" description="Helical" evidence="6">
    <location>
        <begin position="41"/>
        <end position="59"/>
    </location>
</feature>
<dbReference type="GO" id="GO:0005886">
    <property type="term" value="C:plasma membrane"/>
    <property type="evidence" value="ECO:0007669"/>
    <property type="project" value="TreeGrafter"/>
</dbReference>
<name>E1QK93_DESB2</name>
<evidence type="ECO:0000256" key="1">
    <source>
        <dbReference type="ARBA" id="ARBA00004141"/>
    </source>
</evidence>
<feature type="transmembrane region" description="Helical" evidence="6">
    <location>
        <begin position="194"/>
        <end position="212"/>
    </location>
</feature>
<dbReference type="EMBL" id="CP002085">
    <property type="protein sequence ID" value="ADK85986.1"/>
    <property type="molecule type" value="Genomic_DNA"/>
</dbReference>
<dbReference type="InterPro" id="IPR005226">
    <property type="entry name" value="UPF0014_fam"/>
</dbReference>
<evidence type="ECO:0000256" key="6">
    <source>
        <dbReference type="SAM" id="Phobius"/>
    </source>
</evidence>
<feature type="transmembrane region" description="Helical" evidence="6">
    <location>
        <begin position="127"/>
        <end position="147"/>
    </location>
</feature>
<evidence type="ECO:0000313" key="8">
    <source>
        <dbReference type="Proteomes" id="UP000009047"/>
    </source>
</evidence>
<keyword evidence="4 6" id="KW-1133">Transmembrane helix</keyword>
<evidence type="ECO:0008006" key="9">
    <source>
        <dbReference type="Google" id="ProtNLM"/>
    </source>
</evidence>
<dbReference type="PANTHER" id="PTHR30028">
    <property type="entry name" value="UPF0014 INNER MEMBRANE PROTEIN YBBM-RELATED"/>
    <property type="match status" value="1"/>
</dbReference>
<dbReference type="STRING" id="644282.Deba_2632"/>
<protein>
    <recommendedName>
        <fullName evidence="9">Iron export ABC transporter permease subunit FetB</fullName>
    </recommendedName>
</protein>
<dbReference type="OrthoDB" id="9791807at2"/>
<feature type="transmembrane region" description="Helical" evidence="6">
    <location>
        <begin position="12"/>
        <end position="34"/>
    </location>
</feature>
<proteinExistence type="inferred from homology"/>
<dbReference type="RefSeq" id="WP_013259425.1">
    <property type="nucleotide sequence ID" value="NC_014365.1"/>
</dbReference>
<keyword evidence="5 6" id="KW-0472">Membrane</keyword>
<evidence type="ECO:0000313" key="7">
    <source>
        <dbReference type="EMBL" id="ADK85986.1"/>
    </source>
</evidence>
<dbReference type="KEGG" id="dbr:Deba_2632"/>
<evidence type="ECO:0000256" key="5">
    <source>
        <dbReference type="ARBA" id="ARBA00023136"/>
    </source>
</evidence>
<keyword evidence="8" id="KW-1185">Reference proteome</keyword>